<gene>
    <name evidence="2" type="ORF">ACFFNY_20025</name>
</gene>
<keyword evidence="1" id="KW-0175">Coiled coil</keyword>
<dbReference type="RefSeq" id="WP_344915135.1">
    <property type="nucleotide sequence ID" value="NZ_BAAAYO010000014.1"/>
</dbReference>
<evidence type="ECO:0000313" key="2">
    <source>
        <dbReference type="EMBL" id="MFB9753864.1"/>
    </source>
</evidence>
<sequence length="81" mass="9426">MNETGNTDYEALRSLAQELETERLRGELLRLADGLERREAAGRENAERLQAEIERLKLELRKLRMAQADVMSSRLRDALRE</sequence>
<reference evidence="2 3" key="1">
    <citation type="submission" date="2024-09" db="EMBL/GenBank/DDBJ databases">
        <authorList>
            <person name="Sun Q."/>
            <person name="Mori K."/>
        </authorList>
    </citation>
    <scope>NUCLEOTIDE SEQUENCE [LARGE SCALE GENOMIC DNA]</scope>
    <source>
        <strain evidence="2 3">JCM 12520</strain>
    </source>
</reference>
<proteinExistence type="predicted"/>
<dbReference type="Proteomes" id="UP001589619">
    <property type="component" value="Unassembled WGS sequence"/>
</dbReference>
<dbReference type="EMBL" id="JBHMAG010000013">
    <property type="protein sequence ID" value="MFB9753864.1"/>
    <property type="molecule type" value="Genomic_DNA"/>
</dbReference>
<name>A0ABV5VZY6_9BACL</name>
<evidence type="ECO:0000256" key="1">
    <source>
        <dbReference type="SAM" id="Coils"/>
    </source>
</evidence>
<protein>
    <submittedName>
        <fullName evidence="2">Uncharacterized protein</fullName>
    </submittedName>
</protein>
<evidence type="ECO:0000313" key="3">
    <source>
        <dbReference type="Proteomes" id="UP001589619"/>
    </source>
</evidence>
<keyword evidence="3" id="KW-1185">Reference proteome</keyword>
<accession>A0ABV5VZY6</accession>
<feature type="coiled-coil region" evidence="1">
    <location>
        <begin position="32"/>
        <end position="66"/>
    </location>
</feature>
<organism evidence="2 3">
    <name type="scientific">Paenibacillus hodogayensis</name>
    <dbReference type="NCBI Taxonomy" id="279208"/>
    <lineage>
        <taxon>Bacteria</taxon>
        <taxon>Bacillati</taxon>
        <taxon>Bacillota</taxon>
        <taxon>Bacilli</taxon>
        <taxon>Bacillales</taxon>
        <taxon>Paenibacillaceae</taxon>
        <taxon>Paenibacillus</taxon>
    </lineage>
</organism>
<comment type="caution">
    <text evidence="2">The sequence shown here is derived from an EMBL/GenBank/DDBJ whole genome shotgun (WGS) entry which is preliminary data.</text>
</comment>